<protein>
    <recommendedName>
        <fullName evidence="3">YD repeat-containing protein</fullName>
    </recommendedName>
</protein>
<evidence type="ECO:0000313" key="2">
    <source>
        <dbReference type="Proteomes" id="UP001500748"/>
    </source>
</evidence>
<dbReference type="Proteomes" id="UP001500748">
    <property type="component" value="Unassembled WGS sequence"/>
</dbReference>
<sequence>MAGLVSCSSDSEDNKEPEVTYADVKPTQTKYKAYYGQKLVKTGGVTSKSTETSPGSEIIKPISVIYYPRTYTLSFSNIFDVTTVEYPVSVIANNLESIIYTFNAKGVKGTFKINIKDLKPVNAVVTFENVVYTFDITVAESKNLAKLLVKDVNTSPNPASNFSREHIYVDTLLISSTYRYKDPNTLEDIVRYTEYLYDGAKLKGKNTIDENGVILSKMMYTYTNNLISKATITKPDGVTVTGITLYEYDSNKRISAVKFANSQMIVNLARYYTYSKNTMNVKYTGKNDEVIENEVCTFDDQRKNFFYSQDQYLEPFSYLPITHTVSTTVDGQVYTYPDTSYEYSSDGLLIKSVSENDIRTREYREE</sequence>
<keyword evidence="2" id="KW-1185">Reference proteome</keyword>
<gene>
    <name evidence="1" type="ORF">GCM10022423_26870</name>
</gene>
<evidence type="ECO:0008006" key="3">
    <source>
        <dbReference type="Google" id="ProtNLM"/>
    </source>
</evidence>
<comment type="caution">
    <text evidence="1">The sequence shown here is derived from an EMBL/GenBank/DDBJ whole genome shotgun (WGS) entry which is preliminary data.</text>
</comment>
<organism evidence="1 2">
    <name type="scientific">Flavobacterium ginsengiterrae</name>
    <dbReference type="NCBI Taxonomy" id="871695"/>
    <lineage>
        <taxon>Bacteria</taxon>
        <taxon>Pseudomonadati</taxon>
        <taxon>Bacteroidota</taxon>
        <taxon>Flavobacteriia</taxon>
        <taxon>Flavobacteriales</taxon>
        <taxon>Flavobacteriaceae</taxon>
        <taxon>Flavobacterium</taxon>
    </lineage>
</organism>
<evidence type="ECO:0000313" key="1">
    <source>
        <dbReference type="EMBL" id="GAA3771401.1"/>
    </source>
</evidence>
<name>A0ABP7GP05_9FLAO</name>
<accession>A0ABP7GP05</accession>
<proteinExistence type="predicted"/>
<dbReference type="EMBL" id="BAABDU010000004">
    <property type="protein sequence ID" value="GAA3771401.1"/>
    <property type="molecule type" value="Genomic_DNA"/>
</dbReference>
<reference evidence="2" key="1">
    <citation type="journal article" date="2019" name="Int. J. Syst. Evol. Microbiol.">
        <title>The Global Catalogue of Microorganisms (GCM) 10K type strain sequencing project: providing services to taxonomists for standard genome sequencing and annotation.</title>
        <authorList>
            <consortium name="The Broad Institute Genomics Platform"/>
            <consortium name="The Broad Institute Genome Sequencing Center for Infectious Disease"/>
            <person name="Wu L."/>
            <person name="Ma J."/>
        </authorList>
    </citation>
    <scope>NUCLEOTIDE SEQUENCE [LARGE SCALE GENOMIC DNA]</scope>
    <source>
        <strain evidence="2">JCM 17337</strain>
    </source>
</reference>